<dbReference type="InterPro" id="IPR014048">
    <property type="entry name" value="MethylDNA_cys_MeTrfase_DNA-bd"/>
</dbReference>
<evidence type="ECO:0000256" key="4">
    <source>
        <dbReference type="ARBA" id="ARBA00022679"/>
    </source>
</evidence>
<dbReference type="InterPro" id="IPR036217">
    <property type="entry name" value="MethylDNA_cys_MeTrfase_DNAb"/>
</dbReference>
<dbReference type="InterPro" id="IPR018060">
    <property type="entry name" value="HTH_AraC"/>
</dbReference>
<evidence type="ECO:0000256" key="7">
    <source>
        <dbReference type="ARBA" id="ARBA00023159"/>
    </source>
</evidence>
<reference evidence="12" key="1">
    <citation type="submission" date="2008-12" db="EMBL/GenBank/DDBJ databases">
        <title>Annotation of the Yersinia bercovieri ATCC 43970 genome.</title>
        <authorList>
            <person name="Read T.D."/>
            <person name="Akmal A."/>
            <person name="Bishop-Lilly K."/>
            <person name="Chen P.E."/>
            <person name="Cook C."/>
            <person name="Kiley M.P."/>
            <person name="Lentz S."/>
            <person name="Mateczun A."/>
            <person name="Nagarajan N."/>
            <person name="Nolan N."/>
            <person name="Osborne B.I."/>
            <person name="Pop M."/>
            <person name="Sozhamannan S."/>
            <person name="Stewart A.C."/>
            <person name="Sulakvelidze A."/>
            <person name="Thomason B."/>
            <person name="Willner K."/>
            <person name="Zwick M.E."/>
        </authorList>
    </citation>
    <scope>NUCLEOTIDE SEQUENCE [LARGE SCALE GENOMIC DNA]</scope>
    <source>
        <strain evidence="12">ATCC 43970</strain>
    </source>
</reference>
<evidence type="ECO:0000256" key="6">
    <source>
        <dbReference type="ARBA" id="ARBA00023015"/>
    </source>
</evidence>
<dbReference type="NCBIfam" id="NF011964">
    <property type="entry name" value="PRK15435.1"/>
    <property type="match status" value="1"/>
</dbReference>
<comment type="caution">
    <text evidence="12">The sequence shown here is derived from an EMBL/GenBank/DDBJ whole genome shotgun (WGS) entry which is preliminary data.</text>
</comment>
<evidence type="ECO:0000256" key="3">
    <source>
        <dbReference type="ARBA" id="ARBA00022603"/>
    </source>
</evidence>
<evidence type="ECO:0000256" key="8">
    <source>
        <dbReference type="ARBA" id="ARBA00023163"/>
    </source>
</evidence>
<name>A0ABM9Y057_YERBE</name>
<keyword evidence="9" id="KW-0234">DNA repair</keyword>
<dbReference type="Gene3D" id="3.40.10.10">
    <property type="entry name" value="DNA Methylphosphotriester Repair Domain"/>
    <property type="match status" value="1"/>
</dbReference>
<dbReference type="Pfam" id="PF01035">
    <property type="entry name" value="DNA_binding_1"/>
    <property type="match status" value="1"/>
</dbReference>
<keyword evidence="7" id="KW-0010">Activator</keyword>
<dbReference type="InterPro" id="IPR001497">
    <property type="entry name" value="MethylDNA_cys_MeTrfase_AS"/>
</dbReference>
<dbReference type="SUPFAM" id="SSF53155">
    <property type="entry name" value="Methylated DNA-protein cysteine methyltransferase domain"/>
    <property type="match status" value="1"/>
</dbReference>
<dbReference type="InterPro" id="IPR036631">
    <property type="entry name" value="MGMT_N_sf"/>
</dbReference>
<evidence type="ECO:0000256" key="9">
    <source>
        <dbReference type="ARBA" id="ARBA00023204"/>
    </source>
</evidence>
<dbReference type="NCBIfam" id="TIGR00589">
    <property type="entry name" value="ogt"/>
    <property type="match status" value="1"/>
</dbReference>
<dbReference type="InterPro" id="IPR036388">
    <property type="entry name" value="WH-like_DNA-bd_sf"/>
</dbReference>
<keyword evidence="6" id="KW-0805">Transcription regulation</keyword>
<keyword evidence="4" id="KW-0808">Transferase</keyword>
<dbReference type="EMBL" id="AALC02000016">
    <property type="protein sequence ID" value="EEQ07072.1"/>
    <property type="molecule type" value="Genomic_DNA"/>
</dbReference>
<dbReference type="InterPro" id="IPR035451">
    <property type="entry name" value="Ada-like_dom_sf"/>
</dbReference>
<keyword evidence="3" id="KW-0489">Methyltransferase</keyword>
<dbReference type="Pfam" id="PF12833">
    <property type="entry name" value="HTH_18"/>
    <property type="match status" value="1"/>
</dbReference>
<gene>
    <name evidence="12" type="ORF">yberc0001_4870</name>
</gene>
<dbReference type="SMART" id="SM00342">
    <property type="entry name" value="HTH_ARAC"/>
    <property type="match status" value="1"/>
</dbReference>
<dbReference type="Gene3D" id="1.10.10.10">
    <property type="entry name" value="Winged helix-like DNA-binding domain superfamily/Winged helix DNA-binding domain"/>
    <property type="match status" value="1"/>
</dbReference>
<dbReference type="SUPFAM" id="SSF46689">
    <property type="entry name" value="Homeodomain-like"/>
    <property type="match status" value="1"/>
</dbReference>
<protein>
    <submittedName>
        <fullName evidence="12">Transcriptional regulator, AraC family</fullName>
    </submittedName>
</protein>
<dbReference type="PANTHER" id="PTHR10815:SF14">
    <property type="entry name" value="BIFUNCTIONAL TRANSCRIPTIONAL ACTIVATOR_DNA REPAIR ENZYME ADA"/>
    <property type="match status" value="1"/>
</dbReference>
<evidence type="ECO:0000313" key="12">
    <source>
        <dbReference type="EMBL" id="EEQ07072.1"/>
    </source>
</evidence>
<dbReference type="Gene3D" id="1.10.10.60">
    <property type="entry name" value="Homeodomain-like"/>
    <property type="match status" value="1"/>
</dbReference>
<evidence type="ECO:0000256" key="2">
    <source>
        <dbReference type="ARBA" id="ARBA00001947"/>
    </source>
</evidence>
<comment type="cofactor">
    <cofactor evidence="2">
        <name>Zn(2+)</name>
        <dbReference type="ChEBI" id="CHEBI:29105"/>
    </cofactor>
</comment>
<dbReference type="Gene3D" id="3.30.160.70">
    <property type="entry name" value="Methylated DNA-protein cysteine methyltransferase domain"/>
    <property type="match status" value="1"/>
</dbReference>
<dbReference type="SUPFAM" id="SSF46767">
    <property type="entry name" value="Methylated DNA-protein cysteine methyltransferase, C-terminal domain"/>
    <property type="match status" value="1"/>
</dbReference>
<evidence type="ECO:0000256" key="10">
    <source>
        <dbReference type="ARBA" id="ARBA00049348"/>
    </source>
</evidence>
<dbReference type="SUPFAM" id="SSF57884">
    <property type="entry name" value="Ada DNA repair protein, N-terminal domain (N-Ada 10)"/>
    <property type="match status" value="1"/>
</dbReference>
<dbReference type="CDD" id="cd06445">
    <property type="entry name" value="ATase"/>
    <property type="match status" value="1"/>
</dbReference>
<dbReference type="PROSITE" id="PS00374">
    <property type="entry name" value="MGMT"/>
    <property type="match status" value="1"/>
</dbReference>
<evidence type="ECO:0000259" key="11">
    <source>
        <dbReference type="PROSITE" id="PS01124"/>
    </source>
</evidence>
<evidence type="ECO:0000313" key="13">
    <source>
        <dbReference type="Proteomes" id="UP000010319"/>
    </source>
</evidence>
<organism evidence="12 13">
    <name type="scientific">Yersinia bercovieri ATCC 43970</name>
    <dbReference type="NCBI Taxonomy" id="349968"/>
    <lineage>
        <taxon>Bacteria</taxon>
        <taxon>Pseudomonadati</taxon>
        <taxon>Pseudomonadota</taxon>
        <taxon>Gammaproteobacteria</taxon>
        <taxon>Enterobacterales</taxon>
        <taxon>Yersiniaceae</taxon>
        <taxon>Yersinia</taxon>
    </lineage>
</organism>
<dbReference type="Pfam" id="PF02805">
    <property type="entry name" value="Ada_Zn_binding"/>
    <property type="match status" value="1"/>
</dbReference>
<evidence type="ECO:0000256" key="5">
    <source>
        <dbReference type="ARBA" id="ARBA00022763"/>
    </source>
</evidence>
<dbReference type="PANTHER" id="PTHR10815">
    <property type="entry name" value="METHYLATED-DNA--PROTEIN-CYSTEINE METHYLTRANSFERASE"/>
    <property type="match status" value="1"/>
</dbReference>
<comment type="catalytic activity">
    <reaction evidence="1">
        <text>a 4-O-methyl-thymidine in DNA + L-cysteinyl-[protein] = a thymidine in DNA + S-methyl-L-cysteinyl-[protein]</text>
        <dbReference type="Rhea" id="RHEA:53428"/>
        <dbReference type="Rhea" id="RHEA-COMP:10131"/>
        <dbReference type="Rhea" id="RHEA-COMP:10132"/>
        <dbReference type="Rhea" id="RHEA-COMP:13555"/>
        <dbReference type="Rhea" id="RHEA-COMP:13556"/>
        <dbReference type="ChEBI" id="CHEBI:29950"/>
        <dbReference type="ChEBI" id="CHEBI:82612"/>
        <dbReference type="ChEBI" id="CHEBI:137386"/>
        <dbReference type="ChEBI" id="CHEBI:137387"/>
        <dbReference type="EC" id="2.1.1.63"/>
    </reaction>
</comment>
<keyword evidence="8" id="KW-0804">Transcription</keyword>
<dbReference type="Proteomes" id="UP000010319">
    <property type="component" value="Unassembled WGS sequence"/>
</dbReference>
<proteinExistence type="predicted"/>
<comment type="catalytic activity">
    <reaction evidence="10">
        <text>a 6-O-methyl-2'-deoxyguanosine in DNA + L-cysteinyl-[protein] = S-methyl-L-cysteinyl-[protein] + a 2'-deoxyguanosine in DNA</text>
        <dbReference type="Rhea" id="RHEA:24000"/>
        <dbReference type="Rhea" id="RHEA-COMP:10131"/>
        <dbReference type="Rhea" id="RHEA-COMP:10132"/>
        <dbReference type="Rhea" id="RHEA-COMP:11367"/>
        <dbReference type="Rhea" id="RHEA-COMP:11368"/>
        <dbReference type="ChEBI" id="CHEBI:29950"/>
        <dbReference type="ChEBI" id="CHEBI:82612"/>
        <dbReference type="ChEBI" id="CHEBI:85445"/>
        <dbReference type="ChEBI" id="CHEBI:85448"/>
        <dbReference type="EC" id="2.1.1.63"/>
    </reaction>
</comment>
<dbReference type="InterPro" id="IPR016221">
    <property type="entry name" value="Bifunct_regulatory_prot_Ada"/>
</dbReference>
<dbReference type="PROSITE" id="PS01124">
    <property type="entry name" value="HTH_ARAC_FAMILY_2"/>
    <property type="match status" value="1"/>
</dbReference>
<keyword evidence="13" id="KW-1185">Reference proteome</keyword>
<feature type="domain" description="HTH araC/xylS-type" evidence="11">
    <location>
        <begin position="104"/>
        <end position="200"/>
    </location>
</feature>
<dbReference type="InterPro" id="IPR004026">
    <property type="entry name" value="Ada_DNA_repair_Zn-bd"/>
</dbReference>
<sequence>MLAATVSTHGGCIMTSAKGSIGSAQDPRWAAIVTRDKAADGQFIYAVKTTGIYCRPSCPSRQAKAEHIEFFADNHAAELAGYRPCKRCQPTQLPLALQHAEKISQACRLIEQAEVPLKLAELAAELNLSAFHFHRLFKAITGLTPKGYANATRSARVRTQLAGGGSVTDAIFDAGYNANGRFYAQSNQLLGMTPTRYRQGGRDVTLRFAVGESSLGAILMAKSELGICAILLGDSPAPLVQQLQDKFPQAELIGGDAEFEQWFAQVVGLVEAPRFGLDLPLDIQGTAFQQRVWQALREIPVGETASYADIAAKIGSPKAMRAVAGACAANMLAVAIPCHRVIRQDGALSGYRWGVERKKQLLAKEGAVVIASDLPDLK</sequence>
<evidence type="ECO:0000256" key="1">
    <source>
        <dbReference type="ARBA" id="ARBA00001286"/>
    </source>
</evidence>
<dbReference type="PIRSF" id="PIRSF000409">
    <property type="entry name" value="Ada"/>
    <property type="match status" value="1"/>
</dbReference>
<dbReference type="InterPro" id="IPR009057">
    <property type="entry name" value="Homeodomain-like_sf"/>
</dbReference>
<accession>A0ABM9Y057</accession>
<keyword evidence="5" id="KW-0227">DNA damage</keyword>